<dbReference type="EMBL" id="MGKI01000001">
    <property type="protein sequence ID" value="OGN23587.1"/>
    <property type="molecule type" value="Genomic_DNA"/>
</dbReference>
<reference evidence="1 2" key="1">
    <citation type="journal article" date="2016" name="Nat. Commun.">
        <title>Thousands of microbial genomes shed light on interconnected biogeochemical processes in an aquifer system.</title>
        <authorList>
            <person name="Anantharaman K."/>
            <person name="Brown C.T."/>
            <person name="Hug L.A."/>
            <person name="Sharon I."/>
            <person name="Castelle C.J."/>
            <person name="Probst A.J."/>
            <person name="Thomas B.C."/>
            <person name="Singh A."/>
            <person name="Wilkins M.J."/>
            <person name="Karaoz U."/>
            <person name="Brodie E.L."/>
            <person name="Williams K.H."/>
            <person name="Hubbard S.S."/>
            <person name="Banfield J.F."/>
        </authorList>
    </citation>
    <scope>NUCLEOTIDE SEQUENCE [LARGE SCALE GENOMIC DNA]</scope>
</reference>
<organism evidence="1 2">
    <name type="scientific">Candidatus Yanofskybacteria bacterium RIFCSPLOWO2_01_FULL_42_49</name>
    <dbReference type="NCBI Taxonomy" id="1802694"/>
    <lineage>
        <taxon>Bacteria</taxon>
        <taxon>Candidatus Yanofskyibacteriota</taxon>
    </lineage>
</organism>
<accession>A0A1F8GDY5</accession>
<dbReference type="Proteomes" id="UP000178227">
    <property type="component" value="Unassembled WGS sequence"/>
</dbReference>
<comment type="caution">
    <text evidence="1">The sequence shown here is derived from an EMBL/GenBank/DDBJ whole genome shotgun (WGS) entry which is preliminary data.</text>
</comment>
<name>A0A1F8GDY5_9BACT</name>
<sequence length="111" mass="12505">MYKDFFPPLEGGITAPTPVVAVITCNERVRPEAVIAVCHKYGATSQQSEGLCFWVVFEDEPRRAWPMTETCVRNSVDKDGYIKCDSYDPNDKRDRGEEVPDYLLGVGISTR</sequence>
<dbReference type="AlphaFoldDB" id="A0A1F8GDY5"/>
<proteinExistence type="predicted"/>
<gene>
    <name evidence="1" type="ORF">A2918_00750</name>
</gene>
<dbReference type="STRING" id="1802694.A2918_00750"/>
<protein>
    <submittedName>
        <fullName evidence="1">Uncharacterized protein</fullName>
    </submittedName>
</protein>
<evidence type="ECO:0000313" key="2">
    <source>
        <dbReference type="Proteomes" id="UP000178227"/>
    </source>
</evidence>
<evidence type="ECO:0000313" key="1">
    <source>
        <dbReference type="EMBL" id="OGN23587.1"/>
    </source>
</evidence>